<protein>
    <submittedName>
        <fullName evidence="1">Uncharacterized protein</fullName>
    </submittedName>
</protein>
<name>A0A6V7H7X8_9HYME</name>
<dbReference type="AlphaFoldDB" id="A0A6V7H7X8"/>
<dbReference type="EMBL" id="CAJDYZ010009092">
    <property type="protein sequence ID" value="CAD1476173.1"/>
    <property type="molecule type" value="Genomic_DNA"/>
</dbReference>
<feature type="non-terminal residue" evidence="1">
    <location>
        <position position="66"/>
    </location>
</feature>
<accession>A0A6V7H7X8</accession>
<dbReference type="OrthoDB" id="8123139at2759"/>
<proteinExistence type="predicted"/>
<keyword evidence="2" id="KW-1185">Reference proteome</keyword>
<dbReference type="Proteomes" id="UP000752696">
    <property type="component" value="Unassembled WGS sequence"/>
</dbReference>
<sequence>MNSLRYQLRGISLFKIASVATNLGANITIDKRLFPSKARCRFIQYLPNKSDKFGINCVTWDFYRKK</sequence>
<reference evidence="1" key="1">
    <citation type="submission" date="2020-07" db="EMBL/GenBank/DDBJ databases">
        <authorList>
            <person name="Nazaruddin N."/>
        </authorList>
    </citation>
    <scope>NUCLEOTIDE SEQUENCE</scope>
</reference>
<gene>
    <name evidence="1" type="ORF">MHI_LOCUS624139</name>
</gene>
<organism evidence="1 2">
    <name type="scientific">Heterotrigona itama</name>
    <dbReference type="NCBI Taxonomy" id="395501"/>
    <lineage>
        <taxon>Eukaryota</taxon>
        <taxon>Metazoa</taxon>
        <taxon>Ecdysozoa</taxon>
        <taxon>Arthropoda</taxon>
        <taxon>Hexapoda</taxon>
        <taxon>Insecta</taxon>
        <taxon>Pterygota</taxon>
        <taxon>Neoptera</taxon>
        <taxon>Endopterygota</taxon>
        <taxon>Hymenoptera</taxon>
        <taxon>Apocrita</taxon>
        <taxon>Aculeata</taxon>
        <taxon>Apoidea</taxon>
        <taxon>Anthophila</taxon>
        <taxon>Apidae</taxon>
        <taxon>Heterotrigona</taxon>
    </lineage>
</organism>
<comment type="caution">
    <text evidence="1">The sequence shown here is derived from an EMBL/GenBank/DDBJ whole genome shotgun (WGS) entry which is preliminary data.</text>
</comment>
<evidence type="ECO:0000313" key="2">
    <source>
        <dbReference type="Proteomes" id="UP000752696"/>
    </source>
</evidence>
<evidence type="ECO:0000313" key="1">
    <source>
        <dbReference type="EMBL" id="CAD1476173.1"/>
    </source>
</evidence>